<name>A0A1W6K0S6_9CREN</name>
<evidence type="ECO:0000313" key="1">
    <source>
        <dbReference type="EMBL" id="ARM76082.1"/>
    </source>
</evidence>
<dbReference type="OrthoDB" id="33140at2157"/>
<accession>A0A1W6K0S6</accession>
<dbReference type="GeneID" id="41590978"/>
<dbReference type="AlphaFoldDB" id="A0A1W6K0S6"/>
<dbReference type="Proteomes" id="UP000193404">
    <property type="component" value="Chromosome"/>
</dbReference>
<proteinExistence type="predicted"/>
<reference evidence="1 2" key="1">
    <citation type="submission" date="2017-03" db="EMBL/GenBank/DDBJ databases">
        <title>Sulfur activation and transportation mechanism of thermophilic Archaea Acidianus manzaensis YN-25.</title>
        <authorList>
            <person name="Ma Y."/>
            <person name="Yang Y."/>
            <person name="Xia J."/>
        </authorList>
    </citation>
    <scope>NUCLEOTIDE SEQUENCE [LARGE SCALE GENOMIC DNA]</scope>
    <source>
        <strain evidence="1 2">YN-25</strain>
    </source>
</reference>
<dbReference type="RefSeq" id="WP_148691864.1">
    <property type="nucleotide sequence ID" value="NZ_CP020477.1"/>
</dbReference>
<organism evidence="1 2">
    <name type="scientific">Acidianus manzaensis</name>
    <dbReference type="NCBI Taxonomy" id="282676"/>
    <lineage>
        <taxon>Archaea</taxon>
        <taxon>Thermoproteota</taxon>
        <taxon>Thermoprotei</taxon>
        <taxon>Sulfolobales</taxon>
        <taxon>Sulfolobaceae</taxon>
        <taxon>Acidianus</taxon>
    </lineage>
</organism>
<gene>
    <name evidence="1" type="ORF">B6F84_08635</name>
</gene>
<sequence>MDLKIEKPEDLFLPPLGEITYLCNGEVTDTKCSSTSIYRDVDYISITPSDVIYSITLSSIIKNKTRGRKRERWLSYLNKYKLILDPIEFSAIIKSGSLLTIYVDGIDIDERYGDIIIKDFRIAGSGNYENSLNKIMETNPRLITINKKGYWFLIDAYKVDYLDLNLKRIAEDYIGYKRMECKEIRFLKESRICYT</sequence>
<dbReference type="STRING" id="282676.B6F84_08635"/>
<dbReference type="KEGG" id="aman:B6F84_08635"/>
<dbReference type="EMBL" id="CP020477">
    <property type="protein sequence ID" value="ARM76082.1"/>
    <property type="molecule type" value="Genomic_DNA"/>
</dbReference>
<evidence type="ECO:0000313" key="2">
    <source>
        <dbReference type="Proteomes" id="UP000193404"/>
    </source>
</evidence>
<keyword evidence="2" id="KW-1185">Reference proteome</keyword>
<protein>
    <submittedName>
        <fullName evidence="1">Uncharacterized protein</fullName>
    </submittedName>
</protein>